<keyword evidence="4" id="KW-1185">Reference proteome</keyword>
<organism evidence="3 4">
    <name type="scientific">Forsythia ovata</name>
    <dbReference type="NCBI Taxonomy" id="205694"/>
    <lineage>
        <taxon>Eukaryota</taxon>
        <taxon>Viridiplantae</taxon>
        <taxon>Streptophyta</taxon>
        <taxon>Embryophyta</taxon>
        <taxon>Tracheophyta</taxon>
        <taxon>Spermatophyta</taxon>
        <taxon>Magnoliopsida</taxon>
        <taxon>eudicotyledons</taxon>
        <taxon>Gunneridae</taxon>
        <taxon>Pentapetalae</taxon>
        <taxon>asterids</taxon>
        <taxon>lamiids</taxon>
        <taxon>Lamiales</taxon>
        <taxon>Oleaceae</taxon>
        <taxon>Forsythieae</taxon>
        <taxon>Forsythia</taxon>
    </lineage>
</organism>
<accession>A0ABD1P4Z0</accession>
<feature type="transmembrane region" description="Helical" evidence="1">
    <location>
        <begin position="45"/>
        <end position="67"/>
    </location>
</feature>
<evidence type="ECO:0000313" key="3">
    <source>
        <dbReference type="EMBL" id="KAL2458935.1"/>
    </source>
</evidence>
<keyword evidence="1" id="KW-0472">Membrane</keyword>
<sequence length="120" mass="13499">MLILTAARRSPVKDTSRMMLLIFTSSEASLLSWLTNVSLTGMLVAVYWLFFLLTVVSIISLPVILVVDQSCEFDSNILPSHRCGWSHFLLLSYYGLPIFSTFQLRYQGCQNSNGLSEVTI</sequence>
<evidence type="ECO:0000313" key="4">
    <source>
        <dbReference type="Proteomes" id="UP001604277"/>
    </source>
</evidence>
<gene>
    <name evidence="3" type="ORF">Fot_55221</name>
    <name evidence="2" type="ORF">Fot_57865</name>
</gene>
<dbReference type="Proteomes" id="UP001604277">
    <property type="component" value="Unassembled WGS sequence"/>
</dbReference>
<dbReference type="EMBL" id="JBFOLJ010000142">
    <property type="protein sequence ID" value="KAL2455045.1"/>
    <property type="molecule type" value="Genomic_DNA"/>
</dbReference>
<keyword evidence="1" id="KW-1133">Transmembrane helix</keyword>
<keyword evidence="1" id="KW-0812">Transmembrane</keyword>
<feature type="transmembrane region" description="Helical" evidence="1">
    <location>
        <begin position="88"/>
        <end position="106"/>
    </location>
</feature>
<evidence type="ECO:0000256" key="1">
    <source>
        <dbReference type="SAM" id="Phobius"/>
    </source>
</evidence>
<reference evidence="4" key="2">
    <citation type="submission" date="2024-07" db="EMBL/GenBank/DDBJ databases">
        <title>Two chromosome-level genome assemblies of Korean endemic species Abeliophyllum distichum and Forsythia ovata (Oleaceae).</title>
        <authorList>
            <person name="Jang H."/>
        </authorList>
    </citation>
    <scope>NUCLEOTIDE SEQUENCE [LARGE SCALE GENOMIC DNA]</scope>
</reference>
<comment type="caution">
    <text evidence="3">The sequence shown here is derived from an EMBL/GenBank/DDBJ whole genome shotgun (WGS) entry which is preliminary data.</text>
</comment>
<reference evidence="3" key="1">
    <citation type="submission" date="2024-07" db="EMBL/GenBank/DDBJ databases">
        <title>Two chromosome-level genome assemblies of Korean endemic species Abeliophyllum distichum and Forsythia ovata (Oleaceae).</title>
        <authorList>
            <person name="Mun J.H."/>
        </authorList>
    </citation>
    <scope>NUCLEOTIDE SEQUENCE</scope>
    <source>
        <strain evidence="3">KNKB202402200001</strain>
        <tissue evidence="3">Leaf</tissue>
    </source>
</reference>
<name>A0ABD1P4Z0_9LAMI</name>
<dbReference type="EMBL" id="JBFOLJ010000025">
    <property type="protein sequence ID" value="KAL2458935.1"/>
    <property type="molecule type" value="Genomic_DNA"/>
</dbReference>
<proteinExistence type="predicted"/>
<protein>
    <submittedName>
        <fullName evidence="3">Uncharacterized protein</fullName>
    </submittedName>
</protein>
<evidence type="ECO:0000313" key="2">
    <source>
        <dbReference type="EMBL" id="KAL2455045.1"/>
    </source>
</evidence>
<dbReference type="AlphaFoldDB" id="A0ABD1P4Z0"/>